<feature type="domain" description="Potassium channel" evidence="9">
    <location>
        <begin position="387"/>
        <end position="463"/>
    </location>
</feature>
<dbReference type="PANTHER" id="PTHR11003:SF291">
    <property type="entry name" value="IP11374P"/>
    <property type="match status" value="1"/>
</dbReference>
<feature type="transmembrane region" description="Helical" evidence="8">
    <location>
        <begin position="61"/>
        <end position="91"/>
    </location>
</feature>
<evidence type="ECO:0000256" key="8">
    <source>
        <dbReference type="SAM" id="Phobius"/>
    </source>
</evidence>
<keyword evidence="2" id="KW-0813">Transport</keyword>
<keyword evidence="3 8" id="KW-0812">Transmembrane</keyword>
<dbReference type="OrthoDB" id="297496at2759"/>
<evidence type="ECO:0000313" key="11">
    <source>
        <dbReference type="Proteomes" id="UP000308549"/>
    </source>
</evidence>
<accession>A0A4U0TWH9</accession>
<feature type="transmembrane region" description="Helical" evidence="8">
    <location>
        <begin position="228"/>
        <end position="246"/>
    </location>
</feature>
<feature type="transmembrane region" description="Helical" evidence="8">
    <location>
        <begin position="152"/>
        <end position="172"/>
    </location>
</feature>
<evidence type="ECO:0000256" key="3">
    <source>
        <dbReference type="ARBA" id="ARBA00022692"/>
    </source>
</evidence>
<dbReference type="SUPFAM" id="SSF81324">
    <property type="entry name" value="Voltage-gated potassium channels"/>
    <property type="match status" value="2"/>
</dbReference>
<evidence type="ECO:0000256" key="7">
    <source>
        <dbReference type="ARBA" id="ARBA00023303"/>
    </source>
</evidence>
<keyword evidence="5" id="KW-0406">Ion transport</keyword>
<evidence type="ECO:0000256" key="5">
    <source>
        <dbReference type="ARBA" id="ARBA00023065"/>
    </source>
</evidence>
<evidence type="ECO:0000256" key="6">
    <source>
        <dbReference type="ARBA" id="ARBA00023136"/>
    </source>
</evidence>
<evidence type="ECO:0000313" key="10">
    <source>
        <dbReference type="EMBL" id="TKA26771.1"/>
    </source>
</evidence>
<feature type="transmembrane region" description="Helical" evidence="8">
    <location>
        <begin position="253"/>
        <end position="270"/>
    </location>
</feature>
<evidence type="ECO:0000256" key="4">
    <source>
        <dbReference type="ARBA" id="ARBA00022989"/>
    </source>
</evidence>
<evidence type="ECO:0000259" key="9">
    <source>
        <dbReference type="Pfam" id="PF07885"/>
    </source>
</evidence>
<feature type="transmembrane region" description="Helical" evidence="8">
    <location>
        <begin position="440"/>
        <end position="462"/>
    </location>
</feature>
<keyword evidence="4 8" id="KW-1133">Transmembrane helix</keyword>
<evidence type="ECO:0000256" key="2">
    <source>
        <dbReference type="ARBA" id="ARBA00022448"/>
    </source>
</evidence>
<dbReference type="InterPro" id="IPR003280">
    <property type="entry name" value="2pore_dom_K_chnl"/>
</dbReference>
<proteinExistence type="predicted"/>
<feature type="transmembrane region" description="Helical" evidence="8">
    <location>
        <begin position="184"/>
        <end position="208"/>
    </location>
</feature>
<reference evidence="10 11" key="1">
    <citation type="submission" date="2017-03" db="EMBL/GenBank/DDBJ databases">
        <title>Genomes of endolithic fungi from Antarctica.</title>
        <authorList>
            <person name="Coleine C."/>
            <person name="Masonjones S."/>
            <person name="Stajich J.E."/>
        </authorList>
    </citation>
    <scope>NUCLEOTIDE SEQUENCE [LARGE SCALE GENOMIC DNA]</scope>
    <source>
        <strain evidence="10 11">CCFEE 6315</strain>
    </source>
</reference>
<feature type="transmembrane region" description="Helical" evidence="8">
    <location>
        <begin position="282"/>
        <end position="301"/>
    </location>
</feature>
<feature type="transmembrane region" description="Helical" evidence="8">
    <location>
        <begin position="112"/>
        <end position="132"/>
    </location>
</feature>
<dbReference type="PANTHER" id="PTHR11003">
    <property type="entry name" value="POTASSIUM CHANNEL, SUBFAMILY K"/>
    <property type="match status" value="1"/>
</dbReference>
<protein>
    <recommendedName>
        <fullName evidence="9">Potassium channel domain-containing protein</fullName>
    </recommendedName>
</protein>
<feature type="domain" description="Potassium channel" evidence="9">
    <location>
        <begin position="235"/>
        <end position="305"/>
    </location>
</feature>
<dbReference type="GO" id="GO:0015271">
    <property type="term" value="F:outward rectifier potassium channel activity"/>
    <property type="evidence" value="ECO:0007669"/>
    <property type="project" value="TreeGrafter"/>
</dbReference>
<dbReference type="Pfam" id="PF07885">
    <property type="entry name" value="Ion_trans_2"/>
    <property type="match status" value="2"/>
</dbReference>
<feature type="transmembrane region" description="Helical" evidence="8">
    <location>
        <begin position="375"/>
        <end position="399"/>
    </location>
</feature>
<dbReference type="GO" id="GO:0005886">
    <property type="term" value="C:plasma membrane"/>
    <property type="evidence" value="ECO:0007669"/>
    <property type="project" value="TreeGrafter"/>
</dbReference>
<keyword evidence="6 8" id="KW-0472">Membrane</keyword>
<keyword evidence="11" id="KW-1185">Reference proteome</keyword>
<comment type="caution">
    <text evidence="10">The sequence shown here is derived from an EMBL/GenBank/DDBJ whole genome shotgun (WGS) entry which is preliminary data.</text>
</comment>
<organism evidence="10 11">
    <name type="scientific">Salinomyces thailandicus</name>
    <dbReference type="NCBI Taxonomy" id="706561"/>
    <lineage>
        <taxon>Eukaryota</taxon>
        <taxon>Fungi</taxon>
        <taxon>Dikarya</taxon>
        <taxon>Ascomycota</taxon>
        <taxon>Pezizomycotina</taxon>
        <taxon>Dothideomycetes</taxon>
        <taxon>Dothideomycetidae</taxon>
        <taxon>Mycosphaerellales</taxon>
        <taxon>Teratosphaeriaceae</taxon>
        <taxon>Salinomyces</taxon>
    </lineage>
</organism>
<dbReference type="AlphaFoldDB" id="A0A4U0TWH9"/>
<sequence length="674" mass="74745">MSVKNWLFLPFLGGTGGQASRRRERSRDGRTGVLSKHESKDAFANKGEEELVQDYNAPIRWYMLATLFPLIAGTFGPMASMFNICAIAIPWRVIVSPQSEQSQGQHIDDPRWLVAVNIVSLVIAILANVALLGQMTNRLRFNVASPVTIVGWYISGFIDIALVAISPSHVPLPADNPMSTYSQAYYYCAFSGSLYVMLSVMLSCTAWGVWIGNYSSEFKLSLSQRSLMLQTILFLGYVLAAGGVYSRIEGWDFLDAVYYVNVTLFTIGFGDYSPETHLGRSLYFPMSVGGIIFVGLIIANIRTLVLESTSVKVSTRLVEKARYKAIKAGDPDNGIVKVRGVKRRNTNAPTELERREKEFDVMREIQAAAALNNRLFALSFATIAFMILWFIGSVCFWQAEMAVGGNNWTYFEALYFTYTAQLTIGYGDFGPQTNSAKPTFVFWSLIALPTLTVLIGAVGDAVTDFVNWYTLWLGKHAPNVFKILTGMHKNSTPDDTFQEAIEKVGAEVEDSNGTGGFNDIADIDTGRVVPAEITDHAFGHLGLGAVEDAYRPFLMLQAAKRALEHLDEKKPRKYSFQEWTCILKLLGEDEATEENHRRAGQPIPEGAQVATPVCKDPTEVWSWIGQESPLMSLEEGSEPKWVLKRLMEVLETELKDRGDARLAREAGVGIAAAR</sequence>
<comment type="subcellular location">
    <subcellularLocation>
        <location evidence="1">Membrane</location>
        <topology evidence="1">Multi-pass membrane protein</topology>
    </subcellularLocation>
</comment>
<dbReference type="Gene3D" id="1.10.287.70">
    <property type="match status" value="2"/>
</dbReference>
<dbReference type="InterPro" id="IPR013099">
    <property type="entry name" value="K_chnl_dom"/>
</dbReference>
<name>A0A4U0TWH9_9PEZI</name>
<keyword evidence="7" id="KW-0407">Ion channel</keyword>
<dbReference type="EMBL" id="NAJL01000026">
    <property type="protein sequence ID" value="TKA26771.1"/>
    <property type="molecule type" value="Genomic_DNA"/>
</dbReference>
<evidence type="ECO:0000256" key="1">
    <source>
        <dbReference type="ARBA" id="ARBA00004141"/>
    </source>
</evidence>
<dbReference type="GO" id="GO:0030322">
    <property type="term" value="P:stabilization of membrane potential"/>
    <property type="evidence" value="ECO:0007669"/>
    <property type="project" value="TreeGrafter"/>
</dbReference>
<gene>
    <name evidence="10" type="ORF">B0A50_04217</name>
</gene>
<dbReference type="Proteomes" id="UP000308549">
    <property type="component" value="Unassembled WGS sequence"/>
</dbReference>
<dbReference type="GO" id="GO:0022841">
    <property type="term" value="F:potassium ion leak channel activity"/>
    <property type="evidence" value="ECO:0007669"/>
    <property type="project" value="TreeGrafter"/>
</dbReference>